<evidence type="ECO:0000313" key="3">
    <source>
        <dbReference type="EMBL" id="ALN58367.1"/>
    </source>
</evidence>
<proteinExistence type="predicted"/>
<name>A0A0S2DJB7_LYSEN</name>
<dbReference type="PATRIC" id="fig|69.6.peg.2980"/>
<accession>A0A0S2DJB7</accession>
<sequence length="177" mass="19482">MATDQDALWRIRQSLAEEGRLGGARGSQERVPLDQGQLDDIAWRMLRAGVQPTVEAIRAVYGSGSPNRLHPMLRRFYAGLATRLQLAPLADEVPVPLRQLWLQALDLASDAVRERHDAQAEELRQRVAELERREAALERKLKRLRRDGAAPRPPAAAAQAEPAAPANPPSGDEPSAP</sequence>
<dbReference type="Proteomes" id="UP000061569">
    <property type="component" value="Chromosome"/>
</dbReference>
<evidence type="ECO:0000313" key="4">
    <source>
        <dbReference type="Proteomes" id="UP000061569"/>
    </source>
</evidence>
<evidence type="ECO:0000256" key="1">
    <source>
        <dbReference type="SAM" id="MobiDB-lite"/>
    </source>
</evidence>
<gene>
    <name evidence="3" type="ORF">GLE_3019</name>
</gene>
<feature type="compositionally biased region" description="Low complexity" evidence="1">
    <location>
        <begin position="155"/>
        <end position="164"/>
    </location>
</feature>
<dbReference type="STRING" id="69.GLE_3019"/>
<protein>
    <recommendedName>
        <fullName evidence="2">KfrA N-terminal DNA-binding domain-containing protein</fullName>
    </recommendedName>
</protein>
<evidence type="ECO:0000259" key="2">
    <source>
        <dbReference type="Pfam" id="PF11740"/>
    </source>
</evidence>
<dbReference type="InterPro" id="IPR021104">
    <property type="entry name" value="KfrA_DNA-bd_N"/>
</dbReference>
<feature type="domain" description="KfrA N-terminal DNA-binding" evidence="2">
    <location>
        <begin position="41"/>
        <end position="140"/>
    </location>
</feature>
<dbReference type="KEGG" id="lez:GLE_3019"/>
<organism evidence="3 4">
    <name type="scientific">Lysobacter enzymogenes</name>
    <dbReference type="NCBI Taxonomy" id="69"/>
    <lineage>
        <taxon>Bacteria</taxon>
        <taxon>Pseudomonadati</taxon>
        <taxon>Pseudomonadota</taxon>
        <taxon>Gammaproteobacteria</taxon>
        <taxon>Lysobacterales</taxon>
        <taxon>Lysobacteraceae</taxon>
        <taxon>Lysobacter</taxon>
    </lineage>
</organism>
<dbReference type="OrthoDB" id="6028224at2"/>
<reference evidence="3 4" key="1">
    <citation type="submission" date="2015-11" db="EMBL/GenBank/DDBJ databases">
        <title>Genome sequences of Lysobacter enzymogenes strain C3 and Lysobacter antibioticus ATCC 29479.</title>
        <authorList>
            <person name="Kobayashi D.Y."/>
        </authorList>
    </citation>
    <scope>NUCLEOTIDE SEQUENCE [LARGE SCALE GENOMIC DNA]</scope>
    <source>
        <strain evidence="3 4">C3</strain>
    </source>
</reference>
<dbReference type="EMBL" id="CP013140">
    <property type="protein sequence ID" value="ALN58367.1"/>
    <property type="molecule type" value="Genomic_DNA"/>
</dbReference>
<feature type="region of interest" description="Disordered" evidence="1">
    <location>
        <begin position="141"/>
        <end position="177"/>
    </location>
</feature>
<dbReference type="AlphaFoldDB" id="A0A0S2DJB7"/>
<dbReference type="Pfam" id="PF11740">
    <property type="entry name" value="KfrA_N"/>
    <property type="match status" value="1"/>
</dbReference>